<dbReference type="RefSeq" id="WP_168040492.1">
    <property type="nucleotide sequence ID" value="NZ_JAAEDK010000027.1"/>
</dbReference>
<comment type="caution">
    <text evidence="1">The sequence shown here is derived from an EMBL/GenBank/DDBJ whole genome shotgun (WGS) entry which is preliminary data.</text>
</comment>
<gene>
    <name evidence="2" type="ORF">GWK15_06880</name>
    <name evidence="1" type="ORF">GXW75_13475</name>
</gene>
<reference evidence="1" key="3">
    <citation type="journal article" date="2021" name="Syst. Appl. Microbiol.">
        <title>Roseomonas hellenica sp. nov., isolated from roots of wild-growing Alkanna tinctoria.</title>
        <authorList>
            <person name="Rat A."/>
            <person name="Naranjo H.D."/>
            <person name="Lebbe L."/>
            <person name="Cnockaert M."/>
            <person name="Krigas N."/>
            <person name="Grigoriadou K."/>
            <person name="Maloupa E."/>
            <person name="Willems A."/>
        </authorList>
    </citation>
    <scope>NUCLEOTIDE SEQUENCE</scope>
    <source>
        <strain evidence="1">LMG 31161</strain>
    </source>
</reference>
<name>A0A9X9WIV4_9PROT</name>
<reference evidence="2 3" key="2">
    <citation type="submission" date="2020-02" db="EMBL/GenBank/DDBJ databases">
        <authorList>
            <person name="Sun Q."/>
            <person name="Inoue M."/>
        </authorList>
    </citation>
    <scope>NUCLEOTIDE SEQUENCE [LARGE SCALE GENOMIC DNA]</scope>
    <source>
        <strain evidence="2 3">KCTC 22478</strain>
    </source>
</reference>
<dbReference type="EMBL" id="JAAEDK010000027">
    <property type="protein sequence ID" value="MBR0660264.1"/>
    <property type="molecule type" value="Genomic_DNA"/>
</dbReference>
<reference evidence="1" key="1">
    <citation type="submission" date="2020-01" db="EMBL/GenBank/DDBJ databases">
        <authorList>
            <person name="Rat A."/>
        </authorList>
    </citation>
    <scope>NUCLEOTIDE SEQUENCE</scope>
    <source>
        <strain evidence="1">LMG 31161</strain>
    </source>
</reference>
<evidence type="ECO:0000313" key="1">
    <source>
        <dbReference type="EMBL" id="MBR0660264.1"/>
    </source>
</evidence>
<protein>
    <submittedName>
        <fullName evidence="1">Uncharacterized protein</fullName>
    </submittedName>
</protein>
<accession>A0A9X9WIV4</accession>
<dbReference type="AlphaFoldDB" id="A0A9X9WIV4"/>
<evidence type="ECO:0000313" key="2">
    <source>
        <dbReference type="EMBL" id="NKE16661.1"/>
    </source>
</evidence>
<organism evidence="1 4">
    <name type="scientific">Neoroseomonas oryzicola</name>
    <dbReference type="NCBI Taxonomy" id="535904"/>
    <lineage>
        <taxon>Bacteria</taxon>
        <taxon>Pseudomonadati</taxon>
        <taxon>Pseudomonadota</taxon>
        <taxon>Alphaproteobacteria</taxon>
        <taxon>Acetobacterales</taxon>
        <taxon>Acetobacteraceae</taxon>
        <taxon>Neoroseomonas</taxon>
    </lineage>
</organism>
<dbReference type="Proteomes" id="UP000746741">
    <property type="component" value="Unassembled WGS sequence"/>
</dbReference>
<dbReference type="Proteomes" id="UP001138708">
    <property type="component" value="Unassembled WGS sequence"/>
</dbReference>
<keyword evidence="3" id="KW-1185">Reference proteome</keyword>
<proteinExistence type="predicted"/>
<dbReference type="EMBL" id="JAAVUP010000002">
    <property type="protein sequence ID" value="NKE16661.1"/>
    <property type="molecule type" value="Genomic_DNA"/>
</dbReference>
<evidence type="ECO:0000313" key="4">
    <source>
        <dbReference type="Proteomes" id="UP001138708"/>
    </source>
</evidence>
<evidence type="ECO:0000313" key="3">
    <source>
        <dbReference type="Proteomes" id="UP000746741"/>
    </source>
</evidence>
<sequence length="281" mass="29693">MEVSHFELIFKPQSPSAPSGVAAVDRVIQGYFLAITNLEDKEYRYRLEFVATPPPSGTPNGEFRSLAGNALVFVDNPGADNQQGVLNGTLTDSVFRPSTGLVRIAPRSTALVAVLPSAFGPVPGDPTPLTAPNFEVRGYVRIFLPALRPSFGSGQNPFVSVAQSNAPVRVLLTPQNRSTYLTAAGVISDQTQASLPLAGGNAIASLPPEPGGPIILSPFPTVTSRLDLGRFFEAMPDLDPSDLIAALLGQLDTGKTDFAAYNRALADAGIHVTLDRRKAKA</sequence>